<comment type="cofactor">
    <cofactor evidence="2 9">
        <name>Mg(2+)</name>
        <dbReference type="ChEBI" id="CHEBI:18420"/>
    </cofactor>
</comment>
<dbReference type="GO" id="GO:0046656">
    <property type="term" value="P:folic acid biosynthetic process"/>
    <property type="evidence" value="ECO:0007669"/>
    <property type="project" value="UniProtKB-KW"/>
</dbReference>
<comment type="pathway">
    <text evidence="3 9">Cofactor biosynthesis; tetrahydrofolate biosynthesis; 7,8-dihydrofolate from 2-amino-4-hydroxy-6-hydroxymethyl-7,8-dihydropteridine diphosphate and 4-aminobenzoate: step 1/2.</text>
</comment>
<evidence type="ECO:0000256" key="9">
    <source>
        <dbReference type="RuleBase" id="RU361205"/>
    </source>
</evidence>
<dbReference type="AlphaFoldDB" id="A0A095Z8Y5"/>
<keyword evidence="7 9" id="KW-0460">Magnesium</keyword>
<organism evidence="11 12">
    <name type="scientific">Oligella urethralis DNF00040</name>
    <dbReference type="NCBI Taxonomy" id="1401065"/>
    <lineage>
        <taxon>Bacteria</taxon>
        <taxon>Pseudomonadati</taxon>
        <taxon>Pseudomonadota</taxon>
        <taxon>Betaproteobacteria</taxon>
        <taxon>Burkholderiales</taxon>
        <taxon>Alcaligenaceae</taxon>
        <taxon>Oligella</taxon>
    </lineage>
</organism>
<keyword evidence="8 9" id="KW-0289">Folate biosynthesis</keyword>
<comment type="function">
    <text evidence="9">Catalyzes the condensation of para-aminobenzoate (pABA) with 6-hydroxymethyl-7,8-dihydropterin diphosphate (DHPt-PP) to form 7,8-dihydropteroate (H2Pte), the immediate precursor of folate derivatives.</text>
</comment>
<dbReference type="PANTHER" id="PTHR20941">
    <property type="entry name" value="FOLATE SYNTHESIS PROTEINS"/>
    <property type="match status" value="1"/>
</dbReference>
<evidence type="ECO:0000256" key="3">
    <source>
        <dbReference type="ARBA" id="ARBA00004763"/>
    </source>
</evidence>
<dbReference type="GO" id="GO:0005829">
    <property type="term" value="C:cytosol"/>
    <property type="evidence" value="ECO:0007669"/>
    <property type="project" value="TreeGrafter"/>
</dbReference>
<evidence type="ECO:0000313" key="12">
    <source>
        <dbReference type="Proteomes" id="UP000029629"/>
    </source>
</evidence>
<evidence type="ECO:0000256" key="2">
    <source>
        <dbReference type="ARBA" id="ARBA00001946"/>
    </source>
</evidence>
<comment type="caution">
    <text evidence="11">The sequence shown here is derived from an EMBL/GenBank/DDBJ whole genome shotgun (WGS) entry which is preliminary data.</text>
</comment>
<dbReference type="RefSeq" id="WP_036558494.1">
    <property type="nucleotide sequence ID" value="NZ_JRNI01000016.1"/>
</dbReference>
<dbReference type="UniPathway" id="UPA00077">
    <property type="reaction ID" value="UER00156"/>
</dbReference>
<dbReference type="GO" id="GO:0046654">
    <property type="term" value="P:tetrahydrofolate biosynthetic process"/>
    <property type="evidence" value="ECO:0007669"/>
    <property type="project" value="UniProtKB-UniPathway"/>
</dbReference>
<evidence type="ECO:0000259" key="10">
    <source>
        <dbReference type="PROSITE" id="PS50972"/>
    </source>
</evidence>
<keyword evidence="6 9" id="KW-0479">Metal-binding</keyword>
<dbReference type="InterPro" id="IPR045031">
    <property type="entry name" value="DHP_synth-like"/>
</dbReference>
<gene>
    <name evidence="11" type="ORF">HMPREF2130_04460</name>
</gene>
<evidence type="ECO:0000256" key="6">
    <source>
        <dbReference type="ARBA" id="ARBA00022723"/>
    </source>
</evidence>
<dbReference type="SUPFAM" id="SSF51717">
    <property type="entry name" value="Dihydropteroate synthetase-like"/>
    <property type="match status" value="1"/>
</dbReference>
<keyword evidence="5 9" id="KW-0808">Transferase</keyword>
<dbReference type="Gene3D" id="3.20.20.20">
    <property type="entry name" value="Dihydropteroate synthase-like"/>
    <property type="match status" value="1"/>
</dbReference>
<dbReference type="PROSITE" id="PS00792">
    <property type="entry name" value="DHPS_1"/>
    <property type="match status" value="1"/>
</dbReference>
<evidence type="ECO:0000256" key="5">
    <source>
        <dbReference type="ARBA" id="ARBA00022679"/>
    </source>
</evidence>
<dbReference type="PROSITE" id="PS00793">
    <property type="entry name" value="DHPS_2"/>
    <property type="match status" value="1"/>
</dbReference>
<name>A0A095Z8Y5_9BURK</name>
<dbReference type="PROSITE" id="PS50972">
    <property type="entry name" value="PTERIN_BINDING"/>
    <property type="match status" value="1"/>
</dbReference>
<dbReference type="InterPro" id="IPR006390">
    <property type="entry name" value="DHP_synth_dom"/>
</dbReference>
<keyword evidence="12" id="KW-1185">Reference proteome</keyword>
<accession>A0A095Z8Y5</accession>
<feature type="domain" description="Pterin-binding" evidence="10">
    <location>
        <begin position="17"/>
        <end position="272"/>
    </location>
</feature>
<dbReference type="GO" id="GO:0004156">
    <property type="term" value="F:dihydropteroate synthase activity"/>
    <property type="evidence" value="ECO:0007669"/>
    <property type="project" value="UniProtKB-EC"/>
</dbReference>
<dbReference type="NCBIfam" id="TIGR01496">
    <property type="entry name" value="DHPS"/>
    <property type="match status" value="1"/>
</dbReference>
<comment type="similarity">
    <text evidence="9">Belongs to the DHPS family.</text>
</comment>
<evidence type="ECO:0000256" key="7">
    <source>
        <dbReference type="ARBA" id="ARBA00022842"/>
    </source>
</evidence>
<dbReference type="EMBL" id="JRNI01000016">
    <property type="protein sequence ID" value="KGF31205.1"/>
    <property type="molecule type" value="Genomic_DNA"/>
</dbReference>
<comment type="catalytic activity">
    <reaction evidence="1">
        <text>(7,8-dihydropterin-6-yl)methyl diphosphate + 4-aminobenzoate = 7,8-dihydropteroate + diphosphate</text>
        <dbReference type="Rhea" id="RHEA:19949"/>
        <dbReference type="ChEBI" id="CHEBI:17836"/>
        <dbReference type="ChEBI" id="CHEBI:17839"/>
        <dbReference type="ChEBI" id="CHEBI:33019"/>
        <dbReference type="ChEBI" id="CHEBI:72950"/>
        <dbReference type="EC" id="2.5.1.15"/>
    </reaction>
</comment>
<dbReference type="CDD" id="cd00739">
    <property type="entry name" value="DHPS"/>
    <property type="match status" value="1"/>
</dbReference>
<evidence type="ECO:0000256" key="4">
    <source>
        <dbReference type="ARBA" id="ARBA00012458"/>
    </source>
</evidence>
<dbReference type="PANTHER" id="PTHR20941:SF1">
    <property type="entry name" value="FOLIC ACID SYNTHESIS PROTEIN FOL1"/>
    <property type="match status" value="1"/>
</dbReference>
<reference evidence="11 12" key="1">
    <citation type="submission" date="2014-07" db="EMBL/GenBank/DDBJ databases">
        <authorList>
            <person name="McCorrison J."/>
            <person name="Sanka R."/>
            <person name="Torralba M."/>
            <person name="Gillis M."/>
            <person name="Haft D.H."/>
            <person name="Methe B."/>
            <person name="Sutton G."/>
            <person name="Nelson K.E."/>
        </authorList>
    </citation>
    <scope>NUCLEOTIDE SEQUENCE [LARGE SCALE GENOMIC DNA]</scope>
    <source>
        <strain evidence="11 12">DNF00040</strain>
    </source>
</reference>
<evidence type="ECO:0000256" key="8">
    <source>
        <dbReference type="ARBA" id="ARBA00022909"/>
    </source>
</evidence>
<dbReference type="Pfam" id="PF00809">
    <property type="entry name" value="Pterin_bind"/>
    <property type="match status" value="1"/>
</dbReference>
<evidence type="ECO:0000256" key="1">
    <source>
        <dbReference type="ARBA" id="ARBA00000012"/>
    </source>
</evidence>
<dbReference type="eggNOG" id="COG0294">
    <property type="taxonomic scope" value="Bacteria"/>
</dbReference>
<dbReference type="GO" id="GO:0046872">
    <property type="term" value="F:metal ion binding"/>
    <property type="evidence" value="ECO:0007669"/>
    <property type="project" value="UniProtKB-KW"/>
</dbReference>
<dbReference type="Proteomes" id="UP000029629">
    <property type="component" value="Unassembled WGS sequence"/>
</dbReference>
<dbReference type="InterPro" id="IPR000489">
    <property type="entry name" value="Pterin-binding_dom"/>
</dbReference>
<sequence>MPKTFTCGRFVLDLSSPLVMGIVNVTPDSFSDGGAQSEQLDLAIEHGLKLVAEGAQILDIGGESTRPGSDAVTVEEELRRVLPVIEGLKGAGVPLSIDTLKPDVMRAALDAGADMINDIYALRQPGALEVVSAHPNCGVCIMHMVGEPKTMQQNPPDYDGNITAHVKNFLQERAELLLKCGVEPSRIMLDPGFGFGKTVAQNYQLLNELADLQSLNLPLLTGLSRKSMIGAVTNKPAQDRLIGSVVAAIACAERGAAILRVHDVAETVEALAVWQAIHQGVN</sequence>
<dbReference type="EC" id="2.5.1.15" evidence="4 9"/>
<evidence type="ECO:0000313" key="11">
    <source>
        <dbReference type="EMBL" id="KGF31205.1"/>
    </source>
</evidence>
<dbReference type="InterPro" id="IPR011005">
    <property type="entry name" value="Dihydropteroate_synth-like_sf"/>
</dbReference>
<protein>
    <recommendedName>
        <fullName evidence="4 9">Dihydropteroate synthase</fullName>
        <shortName evidence="9">DHPS</shortName>
        <ecNumber evidence="4 9">2.5.1.15</ecNumber>
    </recommendedName>
    <alternativeName>
        <fullName evidence="9">Dihydropteroate pyrophosphorylase</fullName>
    </alternativeName>
</protein>
<proteinExistence type="inferred from homology"/>